<evidence type="ECO:0008006" key="5">
    <source>
        <dbReference type="Google" id="ProtNLM"/>
    </source>
</evidence>
<evidence type="ECO:0000313" key="3">
    <source>
        <dbReference type="EMBL" id="CAD6256729.1"/>
    </source>
</evidence>
<gene>
    <name evidence="3" type="ORF">NCGR_LOCUS40231</name>
</gene>
<comment type="caution">
    <text evidence="3">The sequence shown here is derived from an EMBL/GenBank/DDBJ whole genome shotgun (WGS) entry which is preliminary data.</text>
</comment>
<evidence type="ECO:0000256" key="2">
    <source>
        <dbReference type="SAM" id="SignalP"/>
    </source>
</evidence>
<reference evidence="3" key="1">
    <citation type="submission" date="2020-10" db="EMBL/GenBank/DDBJ databases">
        <authorList>
            <person name="Han B."/>
            <person name="Lu T."/>
            <person name="Zhao Q."/>
            <person name="Huang X."/>
            <person name="Zhao Y."/>
        </authorList>
    </citation>
    <scope>NUCLEOTIDE SEQUENCE</scope>
</reference>
<accession>A0A811QEE5</accession>
<feature type="region of interest" description="Disordered" evidence="1">
    <location>
        <begin position="67"/>
        <end position="89"/>
    </location>
</feature>
<sequence length="89" mass="9458">MALALLHLTSHLVVGDRDTCETPTCIPCWGRNAICIPVCVALHFTGGFCKGATCVCTKQFLAEVETEASGRSQPPVEPPLGKRGMGMLN</sequence>
<evidence type="ECO:0000313" key="4">
    <source>
        <dbReference type="Proteomes" id="UP000604825"/>
    </source>
</evidence>
<dbReference type="OrthoDB" id="10402619at2759"/>
<name>A0A811QEE5_9POAL</name>
<dbReference type="AlphaFoldDB" id="A0A811QEE5"/>
<protein>
    <recommendedName>
        <fullName evidence="5">Secreted protein</fullName>
    </recommendedName>
</protein>
<keyword evidence="2" id="KW-0732">Signal</keyword>
<dbReference type="Proteomes" id="UP000604825">
    <property type="component" value="Unassembled WGS sequence"/>
</dbReference>
<proteinExistence type="predicted"/>
<evidence type="ECO:0000256" key="1">
    <source>
        <dbReference type="SAM" id="MobiDB-lite"/>
    </source>
</evidence>
<feature type="signal peptide" evidence="2">
    <location>
        <begin position="1"/>
        <end position="15"/>
    </location>
</feature>
<feature type="chain" id="PRO_5032275647" description="Secreted protein" evidence="2">
    <location>
        <begin position="16"/>
        <end position="89"/>
    </location>
</feature>
<organism evidence="3 4">
    <name type="scientific">Miscanthus lutarioriparius</name>
    <dbReference type="NCBI Taxonomy" id="422564"/>
    <lineage>
        <taxon>Eukaryota</taxon>
        <taxon>Viridiplantae</taxon>
        <taxon>Streptophyta</taxon>
        <taxon>Embryophyta</taxon>
        <taxon>Tracheophyta</taxon>
        <taxon>Spermatophyta</taxon>
        <taxon>Magnoliopsida</taxon>
        <taxon>Liliopsida</taxon>
        <taxon>Poales</taxon>
        <taxon>Poaceae</taxon>
        <taxon>PACMAD clade</taxon>
        <taxon>Panicoideae</taxon>
        <taxon>Andropogonodae</taxon>
        <taxon>Andropogoneae</taxon>
        <taxon>Saccharinae</taxon>
        <taxon>Miscanthus</taxon>
    </lineage>
</organism>
<keyword evidence="4" id="KW-1185">Reference proteome</keyword>
<dbReference type="EMBL" id="CAJGYO010000010">
    <property type="protein sequence ID" value="CAD6256729.1"/>
    <property type="molecule type" value="Genomic_DNA"/>
</dbReference>